<name>E6KA74_9BACT</name>
<keyword evidence="3" id="KW-1185">Reference proteome</keyword>
<dbReference type="EMBL" id="AEPD01000044">
    <property type="protein sequence ID" value="EFU29540.1"/>
    <property type="molecule type" value="Genomic_DNA"/>
</dbReference>
<dbReference type="AlphaFoldDB" id="E6KA74"/>
<evidence type="ECO:0000256" key="1">
    <source>
        <dbReference type="SAM" id="MobiDB-lite"/>
    </source>
</evidence>
<evidence type="ECO:0000313" key="2">
    <source>
        <dbReference type="EMBL" id="EFU29540.1"/>
    </source>
</evidence>
<reference evidence="2 3" key="1">
    <citation type="submission" date="2010-10" db="EMBL/GenBank/DDBJ databases">
        <authorList>
            <person name="Muzny D."/>
            <person name="Qin X."/>
            <person name="Deng J."/>
            <person name="Jiang H."/>
            <person name="Liu Y."/>
            <person name="Qu J."/>
            <person name="Song X.-Z."/>
            <person name="Zhang L."/>
            <person name="Thornton R."/>
            <person name="Coyle M."/>
            <person name="Francisco L."/>
            <person name="Jackson L."/>
            <person name="Javaid M."/>
            <person name="Korchina V."/>
            <person name="Kovar C."/>
            <person name="Mata R."/>
            <person name="Mathew T."/>
            <person name="Ngo R."/>
            <person name="Nguyen L."/>
            <person name="Nguyen N."/>
            <person name="Okwuonu G."/>
            <person name="Ongeri F."/>
            <person name="Pham C."/>
            <person name="Simmons D."/>
            <person name="Wilczek-Boney K."/>
            <person name="Hale W."/>
            <person name="Jakkamsetti A."/>
            <person name="Pham P."/>
            <person name="Ruth R."/>
            <person name="San Lucas F."/>
            <person name="Warren J."/>
            <person name="Zhang J."/>
            <person name="Zhao Z."/>
            <person name="Zhou C."/>
            <person name="Zhu D."/>
            <person name="Lee S."/>
            <person name="Bess C."/>
            <person name="Blankenburg K."/>
            <person name="Forbes L."/>
            <person name="Fu Q."/>
            <person name="Gubbala S."/>
            <person name="Hirani K."/>
            <person name="Jayaseelan J.C."/>
            <person name="Lara F."/>
            <person name="Munidasa M."/>
            <person name="Palculict T."/>
            <person name="Patil S."/>
            <person name="Pu L.-L."/>
            <person name="Saada N."/>
            <person name="Tang L."/>
            <person name="Weissenberger G."/>
            <person name="Zhu Y."/>
            <person name="Hemphill L."/>
            <person name="Shang Y."/>
            <person name="Youmans B."/>
            <person name="Ayvaz T."/>
            <person name="Ross M."/>
            <person name="Santibanez J."/>
            <person name="Aqrawi P."/>
            <person name="Gross S."/>
            <person name="Joshi V."/>
            <person name="Fowler G."/>
            <person name="Nazareth L."/>
            <person name="Reid J."/>
            <person name="Worley K."/>
            <person name="Petrosino J."/>
            <person name="Highlander S."/>
            <person name="Gibbs R."/>
        </authorList>
    </citation>
    <scope>NUCLEOTIDE SEQUENCE [LARGE SCALE GENOMIC DNA]</scope>
    <source>
        <strain evidence="2 3">ATCC 33574</strain>
    </source>
</reference>
<feature type="region of interest" description="Disordered" evidence="1">
    <location>
        <begin position="24"/>
        <end position="46"/>
    </location>
</feature>
<dbReference type="STRING" id="873513.HMPREF6485_2510"/>
<comment type="caution">
    <text evidence="2">The sequence shown here is derived from an EMBL/GenBank/DDBJ whole genome shotgun (WGS) entry which is preliminary data.</text>
</comment>
<dbReference type="Proteomes" id="UP000003112">
    <property type="component" value="Unassembled WGS sequence"/>
</dbReference>
<sequence length="46" mass="5732">MADNFLERRREEYEQRKALWLKRKKGKDGKSLPRPIRRRDRGETIF</sequence>
<organism evidence="2 3">
    <name type="scientific">Segatella buccae ATCC 33574</name>
    <dbReference type="NCBI Taxonomy" id="873513"/>
    <lineage>
        <taxon>Bacteria</taxon>
        <taxon>Pseudomonadati</taxon>
        <taxon>Bacteroidota</taxon>
        <taxon>Bacteroidia</taxon>
        <taxon>Bacteroidales</taxon>
        <taxon>Prevotellaceae</taxon>
        <taxon>Segatella</taxon>
    </lineage>
</organism>
<dbReference type="HOGENOM" id="CLU_3187268_0_0_10"/>
<evidence type="ECO:0008006" key="4">
    <source>
        <dbReference type="Google" id="ProtNLM"/>
    </source>
</evidence>
<accession>E6KA74</accession>
<protein>
    <recommendedName>
        <fullName evidence="4">Dehydrogenase</fullName>
    </recommendedName>
</protein>
<evidence type="ECO:0000313" key="3">
    <source>
        <dbReference type="Proteomes" id="UP000003112"/>
    </source>
</evidence>
<dbReference type="GeneID" id="93537572"/>
<dbReference type="RefSeq" id="WP_004346654.1">
    <property type="nucleotide sequence ID" value="NZ_GL586311.1"/>
</dbReference>
<gene>
    <name evidence="2" type="ORF">HMPREF6485_2510</name>
</gene>
<proteinExistence type="predicted"/>